<protein>
    <submittedName>
        <fullName evidence="1">Uncharacterized protein</fullName>
    </submittedName>
</protein>
<evidence type="ECO:0000313" key="2">
    <source>
        <dbReference type="Proteomes" id="UP000008070"/>
    </source>
</evidence>
<name>C7C847_METED</name>
<organism evidence="1 2">
    <name type="scientific">Methylorubrum extorquens (strain DSM 6343 / CIP 106787 / DM4)</name>
    <name type="common">Methylobacterium extorquens</name>
    <dbReference type="NCBI Taxonomy" id="661410"/>
    <lineage>
        <taxon>Bacteria</taxon>
        <taxon>Pseudomonadati</taxon>
        <taxon>Pseudomonadota</taxon>
        <taxon>Alphaproteobacteria</taxon>
        <taxon>Hyphomicrobiales</taxon>
        <taxon>Methylobacteriaceae</taxon>
        <taxon>Methylorubrum</taxon>
    </lineage>
</organism>
<dbReference type="AlphaFoldDB" id="C7C847"/>
<dbReference type="KEGG" id="mdi:METDI0312"/>
<reference evidence="2" key="1">
    <citation type="journal article" date="2009" name="PLoS ONE">
        <title>Methylobacterium genome sequences: a reference blueprint to investigate microbial metabolism of C1 compounds from natural and industrial sources.</title>
        <authorList>
            <person name="Vuilleumier S."/>
            <person name="Chistoserdova L."/>
            <person name="Lee M.-C."/>
            <person name="Bringel F."/>
            <person name="Lajus A."/>
            <person name="Zhou Y."/>
            <person name="Gourion B."/>
            <person name="Barbe V."/>
            <person name="Chang J."/>
            <person name="Cruveiller S."/>
            <person name="Dossat C."/>
            <person name="Gillett W."/>
            <person name="Gruffaz C."/>
            <person name="Haugen E."/>
            <person name="Hourcade E."/>
            <person name="Levy R."/>
            <person name="Mangenot S."/>
            <person name="Muller E."/>
            <person name="Nadalig T."/>
            <person name="Pagni M."/>
            <person name="Penny C."/>
            <person name="Peyraud R."/>
            <person name="Robinson D.G."/>
            <person name="Roche D."/>
            <person name="Rouy Z."/>
            <person name="Saenampechek C."/>
            <person name="Salvignol G."/>
            <person name="Vallenet D."/>
            <person name="Wu Z."/>
            <person name="Marx C.J."/>
            <person name="Vorholt J.A."/>
            <person name="Olson M.V."/>
            <person name="Kaul R."/>
            <person name="Weissenbach J."/>
            <person name="Medigue C."/>
            <person name="Lidstrom M.E."/>
        </authorList>
    </citation>
    <scope>NUCLEOTIDE SEQUENCE [LARGE SCALE GENOMIC DNA]</scope>
    <source>
        <strain evidence="2">DSM 6343 / CIP 106787 / DM4</strain>
    </source>
</reference>
<dbReference type="EMBL" id="FP103042">
    <property type="protein sequence ID" value="CAX21977.1"/>
    <property type="molecule type" value="Genomic_DNA"/>
</dbReference>
<gene>
    <name evidence="1" type="ORF">METD_I0312</name>
</gene>
<sequence>MLLGTQWIFRDHGGECTCQAGNPDLAQGEPTDILEEASVCARSLDPTTGAARVFLASSASG</sequence>
<dbReference type="HOGENOM" id="CLU_2917330_0_0_5"/>
<dbReference type="Proteomes" id="UP000008070">
    <property type="component" value="Chromosome"/>
</dbReference>
<accession>C7C847</accession>
<proteinExistence type="predicted"/>
<evidence type="ECO:0000313" key="1">
    <source>
        <dbReference type="EMBL" id="CAX21977.1"/>
    </source>
</evidence>